<dbReference type="Proteomes" id="UP001162031">
    <property type="component" value="Unassembled WGS sequence"/>
</dbReference>
<organism evidence="3 4">
    <name type="scientific">Hyaloperonospora brassicae</name>
    <name type="common">Brassica downy mildew</name>
    <name type="synonym">Peronospora brassicae</name>
    <dbReference type="NCBI Taxonomy" id="162125"/>
    <lineage>
        <taxon>Eukaryota</taxon>
        <taxon>Sar</taxon>
        <taxon>Stramenopiles</taxon>
        <taxon>Oomycota</taxon>
        <taxon>Peronosporomycetes</taxon>
        <taxon>Peronosporales</taxon>
        <taxon>Peronosporaceae</taxon>
        <taxon>Hyaloperonospora</taxon>
    </lineage>
</organism>
<dbReference type="CDD" id="cd20556">
    <property type="entry name" value="CYCLIN_CABLES"/>
    <property type="match status" value="1"/>
</dbReference>
<dbReference type="PANTHER" id="PTHR22896">
    <property type="entry name" value="CDK5 AND ABL1 ENZYME SUBSTRATE 1"/>
    <property type="match status" value="1"/>
</dbReference>
<dbReference type="InterPro" id="IPR036915">
    <property type="entry name" value="Cyclin-like_sf"/>
</dbReference>
<evidence type="ECO:0000313" key="4">
    <source>
        <dbReference type="Proteomes" id="UP001162031"/>
    </source>
</evidence>
<evidence type="ECO:0000256" key="1">
    <source>
        <dbReference type="SAM" id="MobiDB-lite"/>
    </source>
</evidence>
<sequence length="533" mass="60006">MPTEDRRPSLLLPSSPVATAGANERSRHSRKVTRDIAALDFLQTIPMRSESAVAPPLSTSELRLNDVTSHDAVTTAKGPLTPGTGSGDAKVEPLAGRRLPGMAATVVHVPPLFRYRFTTKFPAASAVVRRWEGVTTQQGLLDARLFFSRGCGYPLATSTIINYNGKNDTTARRNRLASMSGLALERPAPTHYDWRGTSYFRLLHATYSACDPDRDQEDAHPERVPYSANFLDDPEFRQGRHRHVVRGDKSLGPIVSSILLFVKPHELKDELNQKFQEKHAYWLQDPSLSLSKLRHLKREAIMCSQRLNLEVATVALACVLFEKLVLQHYVAKVNRKLYMAVCFLLAVKFNEPCASDERKRVIRLLLKDIDRVHALPSRDVLTAEFTVYAQLSFDLHVPIAEVHPHYVRLLKLIESNPRKYLDDDVFTSYSALLAMEKQAENLGMVLSDPLDGFDETTDNEAQLSDEEEERDSESGKDSELRGRKRKNSNGGGKGTSNDPSLFLWQNVSLAQWWRKRCNSQERHEKPSTAPLAK</sequence>
<keyword evidence="4" id="KW-1185">Reference proteome</keyword>
<dbReference type="EMBL" id="CANTFL010001459">
    <property type="protein sequence ID" value="CAI5741992.1"/>
    <property type="molecule type" value="Genomic_DNA"/>
</dbReference>
<protein>
    <recommendedName>
        <fullName evidence="2">Cyclin N-terminal domain-containing protein</fullName>
    </recommendedName>
</protein>
<reference evidence="3" key="1">
    <citation type="submission" date="2022-12" db="EMBL/GenBank/DDBJ databases">
        <authorList>
            <person name="Webb A."/>
        </authorList>
    </citation>
    <scope>NUCLEOTIDE SEQUENCE</scope>
    <source>
        <strain evidence="3">Hp1</strain>
    </source>
</reference>
<dbReference type="PANTHER" id="PTHR22896:SF0">
    <property type="entry name" value="CYCLIN N-TERMINAL DOMAIN-CONTAINING PROTEIN"/>
    <property type="match status" value="1"/>
</dbReference>
<evidence type="ECO:0000313" key="3">
    <source>
        <dbReference type="EMBL" id="CAI5741992.1"/>
    </source>
</evidence>
<dbReference type="InterPro" id="IPR006671">
    <property type="entry name" value="Cyclin_N"/>
</dbReference>
<name>A0AAV0UYR1_HYABA</name>
<feature type="region of interest" description="Disordered" evidence="1">
    <location>
        <begin position="446"/>
        <end position="500"/>
    </location>
</feature>
<evidence type="ECO:0000259" key="2">
    <source>
        <dbReference type="Pfam" id="PF00134"/>
    </source>
</evidence>
<comment type="caution">
    <text evidence="3">The sequence shown here is derived from an EMBL/GenBank/DDBJ whole genome shotgun (WGS) entry which is preliminary data.</text>
</comment>
<dbReference type="InterPro" id="IPR012388">
    <property type="entry name" value="CABLES1/2"/>
</dbReference>
<feature type="compositionally biased region" description="Basic and acidic residues" evidence="1">
    <location>
        <begin position="472"/>
        <end position="481"/>
    </location>
</feature>
<feature type="region of interest" description="Disordered" evidence="1">
    <location>
        <begin position="1"/>
        <end position="31"/>
    </location>
</feature>
<dbReference type="SUPFAM" id="SSF47954">
    <property type="entry name" value="Cyclin-like"/>
    <property type="match status" value="1"/>
</dbReference>
<dbReference type="AlphaFoldDB" id="A0AAV0UYR1"/>
<dbReference type="Pfam" id="PF00134">
    <property type="entry name" value="Cyclin_N"/>
    <property type="match status" value="1"/>
</dbReference>
<feature type="domain" description="Cyclin N-terminal" evidence="2">
    <location>
        <begin position="272"/>
        <end position="395"/>
    </location>
</feature>
<feature type="compositionally biased region" description="Acidic residues" evidence="1">
    <location>
        <begin position="451"/>
        <end position="471"/>
    </location>
</feature>
<proteinExistence type="predicted"/>
<accession>A0AAV0UYR1</accession>
<dbReference type="GO" id="GO:0051726">
    <property type="term" value="P:regulation of cell cycle"/>
    <property type="evidence" value="ECO:0007669"/>
    <property type="project" value="InterPro"/>
</dbReference>
<dbReference type="Gene3D" id="1.10.472.10">
    <property type="entry name" value="Cyclin-like"/>
    <property type="match status" value="1"/>
</dbReference>
<gene>
    <name evidence="3" type="ORF">HBR001_LOCUS8758</name>
</gene>